<accession>B9XFY5</accession>
<protein>
    <recommendedName>
        <fullName evidence="5">DUF5060 domain-containing protein</fullName>
    </recommendedName>
</protein>
<reference evidence="3 4" key="1">
    <citation type="journal article" date="2011" name="J. Bacteriol.">
        <title>Genome sequence of 'Pedosphaera parvula' Ellin514, an aerobic Verrucomicrobial isolate from pasture soil.</title>
        <authorList>
            <person name="Kant R."/>
            <person name="van Passel M.W."/>
            <person name="Sangwan P."/>
            <person name="Palva A."/>
            <person name="Lucas S."/>
            <person name="Copeland A."/>
            <person name="Lapidus A."/>
            <person name="Glavina Del Rio T."/>
            <person name="Dalin E."/>
            <person name="Tice H."/>
            <person name="Bruce D."/>
            <person name="Goodwin L."/>
            <person name="Pitluck S."/>
            <person name="Chertkov O."/>
            <person name="Larimer F.W."/>
            <person name="Land M.L."/>
            <person name="Hauser L."/>
            <person name="Brettin T.S."/>
            <person name="Detter J.C."/>
            <person name="Han S."/>
            <person name="de Vos W.M."/>
            <person name="Janssen P.H."/>
            <person name="Smidt H."/>
        </authorList>
    </citation>
    <scope>NUCLEOTIDE SEQUENCE [LARGE SCALE GENOMIC DNA]</scope>
    <source>
        <strain evidence="3 4">Ellin514</strain>
    </source>
</reference>
<evidence type="ECO:0008006" key="5">
    <source>
        <dbReference type="Google" id="ProtNLM"/>
    </source>
</evidence>
<keyword evidence="4" id="KW-1185">Reference proteome</keyword>
<gene>
    <name evidence="3" type="ORF">Cflav_PD3864</name>
</gene>
<comment type="caution">
    <text evidence="3">The sequence shown here is derived from an EMBL/GenBank/DDBJ whole genome shotgun (WGS) entry which is preliminary data.</text>
</comment>
<dbReference type="Gene3D" id="3.20.20.80">
    <property type="entry name" value="Glycosidases"/>
    <property type="match status" value="1"/>
</dbReference>
<dbReference type="EMBL" id="ABOX02000011">
    <property type="protein sequence ID" value="EEF61147.1"/>
    <property type="molecule type" value="Genomic_DNA"/>
</dbReference>
<dbReference type="Pfam" id="PF16586">
    <property type="entry name" value="DUF5060"/>
    <property type="match status" value="1"/>
</dbReference>
<dbReference type="Proteomes" id="UP000003688">
    <property type="component" value="Unassembled WGS sequence"/>
</dbReference>
<dbReference type="PANTHER" id="PTHR37836:SF2">
    <property type="entry name" value="DUF4038 DOMAIN-CONTAINING PROTEIN"/>
    <property type="match status" value="1"/>
</dbReference>
<evidence type="ECO:0000313" key="4">
    <source>
        <dbReference type="Proteomes" id="UP000003688"/>
    </source>
</evidence>
<dbReference type="InterPro" id="IPR032260">
    <property type="entry name" value="DUF5060"/>
</dbReference>
<dbReference type="Gene3D" id="2.60.40.10">
    <property type="entry name" value="Immunoglobulins"/>
    <property type="match status" value="1"/>
</dbReference>
<dbReference type="STRING" id="320771.Cflav_PD3864"/>
<dbReference type="InterPro" id="IPR013783">
    <property type="entry name" value="Ig-like_fold"/>
</dbReference>
<dbReference type="InterPro" id="IPR025277">
    <property type="entry name" value="Apiosidase-like_cat_dom"/>
</dbReference>
<sequence precursor="true">MIPDHYMKRTSWRLWRFLSIICFFLSNTCFCQAKVIPWPVIAKWGVFEKEFRSSVTYANPLQDITLSVEFTSPQGEKIKTYGFWDGARIWKFRFSPDQAGKWTYQTSCSDAANTNLNKVIGEFLCVKTTRKSRFDLHGPIQLSHDQVCLEHQDHTPFLWLADIAWSGALLSKSTEWETYAGQRAKQSFTAVQWVAAPGRNSRNQSVFESTSTTLTINLNLFQQLDSRIETLNRAGLLSAILPLRDLEAQAPGLETIPEEQAVQLLRYMVARWGAYNVAWIIMCEGDNLSTQVARWKRVGRSVFANQHHAPVILHPGTTYWVLDEFRAEPWVDVLSYQSGQEADDNALQWLLAGPLAIDWQRVPLKPFINLAPYYENSSAPASVTQTSMVRRLIYWSLLNAPTAGVSYGADGVWNWQKEAANKRPNSNAGSPVWQKNLTMPVAEQMKIVGQIFNSIEFWRLRPAPGMLVVQPGDEHPARHISATQSSLKDLSVIYIPEERSVDLKATTIPTPLKATWINARTGDRMDAVGYVAGPICRFITPQPGDWLLLIQPDPLPSAH</sequence>
<feature type="domain" description="DUF5060" evidence="2">
    <location>
        <begin position="42"/>
        <end position="108"/>
    </location>
</feature>
<feature type="domain" description="Apiosidase-like catalytic" evidence="1">
    <location>
        <begin position="144"/>
        <end position="458"/>
    </location>
</feature>
<dbReference type="Pfam" id="PF13204">
    <property type="entry name" value="Apiosidase"/>
    <property type="match status" value="1"/>
</dbReference>
<evidence type="ECO:0000259" key="2">
    <source>
        <dbReference type="Pfam" id="PF16586"/>
    </source>
</evidence>
<dbReference type="AlphaFoldDB" id="B9XFY5"/>
<evidence type="ECO:0000313" key="3">
    <source>
        <dbReference type="EMBL" id="EEF61147.1"/>
    </source>
</evidence>
<dbReference type="PANTHER" id="PTHR37836">
    <property type="entry name" value="LMO1036 PROTEIN"/>
    <property type="match status" value="1"/>
</dbReference>
<evidence type="ECO:0000259" key="1">
    <source>
        <dbReference type="Pfam" id="PF13204"/>
    </source>
</evidence>
<organism evidence="3 4">
    <name type="scientific">Pedosphaera parvula (strain Ellin514)</name>
    <dbReference type="NCBI Taxonomy" id="320771"/>
    <lineage>
        <taxon>Bacteria</taxon>
        <taxon>Pseudomonadati</taxon>
        <taxon>Verrucomicrobiota</taxon>
        <taxon>Pedosphaerae</taxon>
        <taxon>Pedosphaerales</taxon>
        <taxon>Pedosphaeraceae</taxon>
        <taxon>Pedosphaera</taxon>
    </lineage>
</organism>
<name>B9XFY5_PEDPL</name>
<proteinExistence type="predicted"/>